<dbReference type="OrthoDB" id="2439422at2759"/>
<gene>
    <name evidence="2" type="ORF">DERYTH_LOCUS1755</name>
</gene>
<feature type="region of interest" description="Disordered" evidence="1">
    <location>
        <begin position="263"/>
        <end position="288"/>
    </location>
</feature>
<feature type="compositionally biased region" description="Basic and acidic residues" evidence="1">
    <location>
        <begin position="263"/>
        <end position="272"/>
    </location>
</feature>
<sequence length="299" mass="33956">MEDSGPSIVNSLLEEIYYQQSGHRGWKCNYCNDGNLHASDLNMNTHIALICQSVPLDIKQDCLRNFPAPNKRKNIVHDIASGSQPQINSKFQSVNTMNTSQEQLCHRALTQFFICCEIPFWIIETNKIEKVLVDIGVTKFGTIVSDGASVISLAKKKKIGSKLASANVLATQIKKYDAFEPPYHYTFVEEVESAQTWWHECKAPNHYLQKLALHLLAIIPHSANYEELDADYISDTEDLDDLLQLSDENLDIKEVFDFSTFSDERTNEKTNEKTNNNPEPEGDEFNYDIEEVIASVTNE</sequence>
<comment type="caution">
    <text evidence="2">The sequence shown here is derived from an EMBL/GenBank/DDBJ whole genome shotgun (WGS) entry which is preliminary data.</text>
</comment>
<evidence type="ECO:0000256" key="1">
    <source>
        <dbReference type="SAM" id="MobiDB-lite"/>
    </source>
</evidence>
<reference evidence="2" key="1">
    <citation type="submission" date="2021-06" db="EMBL/GenBank/DDBJ databases">
        <authorList>
            <person name="Kallberg Y."/>
            <person name="Tangrot J."/>
            <person name="Rosling A."/>
        </authorList>
    </citation>
    <scope>NUCLEOTIDE SEQUENCE</scope>
    <source>
        <strain evidence="2">MA453B</strain>
    </source>
</reference>
<dbReference type="EMBL" id="CAJVPY010000511">
    <property type="protein sequence ID" value="CAG8477409.1"/>
    <property type="molecule type" value="Genomic_DNA"/>
</dbReference>
<dbReference type="Proteomes" id="UP000789405">
    <property type="component" value="Unassembled WGS sequence"/>
</dbReference>
<evidence type="ECO:0000313" key="3">
    <source>
        <dbReference type="Proteomes" id="UP000789405"/>
    </source>
</evidence>
<proteinExistence type="predicted"/>
<protein>
    <submittedName>
        <fullName evidence="2">14117_t:CDS:1</fullName>
    </submittedName>
</protein>
<name>A0A9N8W8H9_9GLOM</name>
<evidence type="ECO:0000313" key="2">
    <source>
        <dbReference type="EMBL" id="CAG8477409.1"/>
    </source>
</evidence>
<accession>A0A9N8W8H9</accession>
<dbReference type="AlphaFoldDB" id="A0A9N8W8H9"/>
<keyword evidence="3" id="KW-1185">Reference proteome</keyword>
<organism evidence="2 3">
    <name type="scientific">Dentiscutata erythropus</name>
    <dbReference type="NCBI Taxonomy" id="1348616"/>
    <lineage>
        <taxon>Eukaryota</taxon>
        <taxon>Fungi</taxon>
        <taxon>Fungi incertae sedis</taxon>
        <taxon>Mucoromycota</taxon>
        <taxon>Glomeromycotina</taxon>
        <taxon>Glomeromycetes</taxon>
        <taxon>Diversisporales</taxon>
        <taxon>Gigasporaceae</taxon>
        <taxon>Dentiscutata</taxon>
    </lineage>
</organism>